<evidence type="ECO:0000256" key="2">
    <source>
        <dbReference type="RuleBase" id="RU361176"/>
    </source>
</evidence>
<dbReference type="Pfam" id="PF01183">
    <property type="entry name" value="Glyco_hydro_25"/>
    <property type="match status" value="1"/>
</dbReference>
<sequence length="479" mass="52411">MTNYGYTLDVAAFQPQAVYYDFWSKWKARGVKGGIVKLTESIWYVNEYAAGQIAAIKHEGLAVSGYHFSRFRGNSYQAVQEANFAIARARQVGLPQGAPLILDYEEKLGYRASNTQAAIAFLKCVKAAGYRPVFYSYSGMANLWDFEAIHAATGAVMWIAAYPTLAGVTSPAMGYFPGISNFICAWQFTDNFYGEHIDGSIDLTGVFTGMTQQKITSGGHLDDCHFEDNKLVVGGWFASDKANGKSNHYIIITDDQGHELARQSVALSPRPDVAKAFPDIPGAGQSGFAAKFDYTAAMAGKKLRVYFRYTDDPAGNGNAVDYTSLADLSKSAAYLDSMSVSFGKQLHVAGWFASDLSIGKQHRFVILFDAAANRELQRVKVDSAARPDVAKAQSAIYGSGQSGFNAAFDYDASLVGHKLQIIARYSDEEHGEGKYVDYWFDPFQGPSMPVLDGKMEQTFVAHDISLSRQQDGTLLVNAK</sequence>
<dbReference type="PROSITE" id="PS51904">
    <property type="entry name" value="GLYCOSYL_HYDROL_F25_2"/>
    <property type="match status" value="1"/>
</dbReference>
<evidence type="ECO:0000313" key="3">
    <source>
        <dbReference type="EMBL" id="KRM16157.1"/>
    </source>
</evidence>
<gene>
    <name evidence="3" type="ORF">FC49_GL001573</name>
</gene>
<proteinExistence type="inferred from homology"/>
<dbReference type="PANTHER" id="PTHR34135:SF2">
    <property type="entry name" value="LYSOZYME"/>
    <property type="match status" value="1"/>
</dbReference>
<dbReference type="EC" id="3.2.1.17" evidence="2"/>
<dbReference type="SUPFAM" id="SSF51445">
    <property type="entry name" value="(Trans)glycosidases"/>
    <property type="match status" value="1"/>
</dbReference>
<dbReference type="EMBL" id="AZGE01000005">
    <property type="protein sequence ID" value="KRM16157.1"/>
    <property type="molecule type" value="Genomic_DNA"/>
</dbReference>
<protein>
    <recommendedName>
        <fullName evidence="2">Lysozyme</fullName>
        <ecNumber evidence="2">3.2.1.17</ecNumber>
    </recommendedName>
</protein>
<dbReference type="Proteomes" id="UP000050973">
    <property type="component" value="Unassembled WGS sequence"/>
</dbReference>
<keyword evidence="2 3" id="KW-0378">Hydrolase</keyword>
<comment type="caution">
    <text evidence="3">The sequence shown here is derived from an EMBL/GenBank/DDBJ whole genome shotgun (WGS) entry which is preliminary data.</text>
</comment>
<dbReference type="InterPro" id="IPR017853">
    <property type="entry name" value="GH"/>
</dbReference>
<evidence type="ECO:0000313" key="4">
    <source>
        <dbReference type="Proteomes" id="UP000050973"/>
    </source>
</evidence>
<dbReference type="PANTHER" id="PTHR34135">
    <property type="entry name" value="LYSOZYME"/>
    <property type="match status" value="1"/>
</dbReference>
<dbReference type="GO" id="GO:0016052">
    <property type="term" value="P:carbohydrate catabolic process"/>
    <property type="evidence" value="ECO:0007669"/>
    <property type="project" value="TreeGrafter"/>
</dbReference>
<dbReference type="PROSITE" id="PS00953">
    <property type="entry name" value="GLYCOSYL_HYDROL_F25_1"/>
    <property type="match status" value="1"/>
</dbReference>
<keyword evidence="2" id="KW-0326">Glycosidase</keyword>
<dbReference type="GO" id="GO:0016998">
    <property type="term" value="P:cell wall macromolecule catabolic process"/>
    <property type="evidence" value="ECO:0007669"/>
    <property type="project" value="InterPro"/>
</dbReference>
<comment type="similarity">
    <text evidence="1 2">Belongs to the glycosyl hydrolase 25 family.</text>
</comment>
<name>A0A0R1WEY5_9LACO</name>
<organism evidence="3 4">
    <name type="scientific">Limosilactobacillus oris DSM 4864</name>
    <dbReference type="NCBI Taxonomy" id="1423779"/>
    <lineage>
        <taxon>Bacteria</taxon>
        <taxon>Bacillati</taxon>
        <taxon>Bacillota</taxon>
        <taxon>Bacilli</taxon>
        <taxon>Lactobacillales</taxon>
        <taxon>Lactobacillaceae</taxon>
        <taxon>Limosilactobacillus</taxon>
    </lineage>
</organism>
<dbReference type="InterPro" id="IPR002053">
    <property type="entry name" value="Glyco_hydro_25"/>
</dbReference>
<dbReference type="PATRIC" id="fig|1423779.3.peg.1630"/>
<dbReference type="GO" id="GO:0009253">
    <property type="term" value="P:peptidoglycan catabolic process"/>
    <property type="evidence" value="ECO:0007669"/>
    <property type="project" value="InterPro"/>
</dbReference>
<dbReference type="Gene3D" id="3.20.20.80">
    <property type="entry name" value="Glycosidases"/>
    <property type="match status" value="1"/>
</dbReference>
<reference evidence="3 4" key="1">
    <citation type="journal article" date="2015" name="Genome Announc.">
        <title>Expanding the biotechnology potential of lactobacilli through comparative genomics of 213 strains and associated genera.</title>
        <authorList>
            <person name="Sun Z."/>
            <person name="Harris H.M."/>
            <person name="McCann A."/>
            <person name="Guo C."/>
            <person name="Argimon S."/>
            <person name="Zhang W."/>
            <person name="Yang X."/>
            <person name="Jeffery I.B."/>
            <person name="Cooney J.C."/>
            <person name="Kagawa T.F."/>
            <person name="Liu W."/>
            <person name="Song Y."/>
            <person name="Salvetti E."/>
            <person name="Wrobel A."/>
            <person name="Rasinkangas P."/>
            <person name="Parkhill J."/>
            <person name="Rea M.C."/>
            <person name="O'Sullivan O."/>
            <person name="Ritari J."/>
            <person name="Douillard F.P."/>
            <person name="Paul Ross R."/>
            <person name="Yang R."/>
            <person name="Briner A.E."/>
            <person name="Felis G.E."/>
            <person name="de Vos W.M."/>
            <person name="Barrangou R."/>
            <person name="Klaenhammer T.R."/>
            <person name="Caufield P.W."/>
            <person name="Cui Y."/>
            <person name="Zhang H."/>
            <person name="O'Toole P.W."/>
        </authorList>
    </citation>
    <scope>NUCLEOTIDE SEQUENCE [LARGE SCALE GENOMIC DNA]</scope>
    <source>
        <strain evidence="3 4">DSM 4864</strain>
    </source>
</reference>
<comment type="catalytic activity">
    <reaction evidence="2">
        <text>Hydrolysis of (1-&gt;4)-beta-linkages between N-acetylmuramic acid and N-acetyl-D-glucosamine residues in a peptidoglycan and between N-acetyl-D-glucosamine residues in chitodextrins.</text>
        <dbReference type="EC" id="3.2.1.17"/>
    </reaction>
</comment>
<dbReference type="GO" id="GO:0003796">
    <property type="term" value="F:lysozyme activity"/>
    <property type="evidence" value="ECO:0007669"/>
    <property type="project" value="UniProtKB-EC"/>
</dbReference>
<dbReference type="InterPro" id="IPR008270">
    <property type="entry name" value="Glyco_hydro_25_AS"/>
</dbReference>
<evidence type="ECO:0000256" key="1">
    <source>
        <dbReference type="ARBA" id="ARBA00010646"/>
    </source>
</evidence>
<dbReference type="RefSeq" id="WP_056984296.1">
    <property type="nucleotide sequence ID" value="NZ_AZGE01000005.1"/>
</dbReference>
<accession>A0A0R1WEY5</accession>
<dbReference type="AlphaFoldDB" id="A0A0R1WEY5"/>